<gene>
    <name evidence="1" type="ORF">I5I61_29250</name>
</gene>
<proteinExistence type="predicted"/>
<evidence type="ECO:0000313" key="1">
    <source>
        <dbReference type="EMBL" id="MBG6291562.1"/>
    </source>
</evidence>
<name>A0ABS0KTY8_PSENT</name>
<protein>
    <submittedName>
        <fullName evidence="1">Uncharacterized protein</fullName>
    </submittedName>
</protein>
<dbReference type="RefSeq" id="WP_139233736.1">
    <property type="nucleotide sequence ID" value="NZ_JADTFC010000124.1"/>
</dbReference>
<comment type="caution">
    <text evidence="1">The sequence shown here is derived from an EMBL/GenBank/DDBJ whole genome shotgun (WGS) entry which is preliminary data.</text>
</comment>
<reference evidence="1 2" key="1">
    <citation type="submission" date="2020-11" db="EMBL/GenBank/DDBJ databases">
        <title>Enhanced detection system for hospital associated transmission using whole genome sequencing surveillance.</title>
        <authorList>
            <person name="Harrison L.H."/>
            <person name="Van Tyne D."/>
            <person name="Marsh J.W."/>
            <person name="Griffith M.P."/>
            <person name="Snyder D.J."/>
            <person name="Cooper V.S."/>
            <person name="Mustapha M."/>
        </authorList>
    </citation>
    <scope>NUCLEOTIDE SEQUENCE [LARGE SCALE GENOMIC DNA]</scope>
    <source>
        <strain evidence="1 2">PSA00705</strain>
    </source>
</reference>
<dbReference type="Proteomes" id="UP000608450">
    <property type="component" value="Unassembled WGS sequence"/>
</dbReference>
<sequence length="81" mass="8677">MASKKSPPALLTSPVTVVLDGALLDALNQCRQAYYAREVAVMAANLSLEESERLFRDADAAAIALALILKGHVSRLLDEPL</sequence>
<dbReference type="EMBL" id="JADTFC010000124">
    <property type="protein sequence ID" value="MBG6291562.1"/>
    <property type="molecule type" value="Genomic_DNA"/>
</dbReference>
<evidence type="ECO:0000313" key="2">
    <source>
        <dbReference type="Proteomes" id="UP000608450"/>
    </source>
</evidence>
<keyword evidence="2" id="KW-1185">Reference proteome</keyword>
<organism evidence="1 2">
    <name type="scientific">Pseudomonas nitroreducens</name>
    <dbReference type="NCBI Taxonomy" id="46680"/>
    <lineage>
        <taxon>Bacteria</taxon>
        <taxon>Pseudomonadati</taxon>
        <taxon>Pseudomonadota</taxon>
        <taxon>Gammaproteobacteria</taxon>
        <taxon>Pseudomonadales</taxon>
        <taxon>Pseudomonadaceae</taxon>
        <taxon>Pseudomonas</taxon>
    </lineage>
</organism>
<accession>A0ABS0KTY8</accession>